<feature type="domain" description="ABC transporter" evidence="6">
    <location>
        <begin position="5"/>
        <end position="221"/>
    </location>
</feature>
<dbReference type="HOGENOM" id="CLU_000604_1_11_2"/>
<organism evidence="7 8">
    <name type="scientific">Archaeoglobus fulgidus (strain ATCC 49558 / DSM 4304 / JCM 9628 / NBRC 100126 / VC-16)</name>
    <dbReference type="NCBI Taxonomy" id="224325"/>
    <lineage>
        <taxon>Archaea</taxon>
        <taxon>Methanobacteriati</taxon>
        <taxon>Methanobacteriota</taxon>
        <taxon>Archaeoglobi</taxon>
        <taxon>Archaeoglobales</taxon>
        <taxon>Archaeoglobaceae</taxon>
        <taxon>Archaeoglobus</taxon>
    </lineage>
</organism>
<evidence type="ECO:0000313" key="8">
    <source>
        <dbReference type="Proteomes" id="UP000002199"/>
    </source>
</evidence>
<dbReference type="GO" id="GO:0015807">
    <property type="term" value="P:L-amino acid transport"/>
    <property type="evidence" value="ECO:0007669"/>
    <property type="project" value="TreeGrafter"/>
</dbReference>
<dbReference type="InterPro" id="IPR017871">
    <property type="entry name" value="ABC_transporter-like_CS"/>
</dbReference>
<dbReference type="EMBL" id="AE000782">
    <property type="protein sequence ID" value="AAB90285.1"/>
    <property type="molecule type" value="Genomic_DNA"/>
</dbReference>
<evidence type="ECO:0000256" key="3">
    <source>
        <dbReference type="ARBA" id="ARBA00022741"/>
    </source>
</evidence>
<dbReference type="GO" id="GO:0005524">
    <property type="term" value="F:ATP binding"/>
    <property type="evidence" value="ECO:0007669"/>
    <property type="project" value="UniProtKB-KW"/>
</dbReference>
<dbReference type="PANTHER" id="PTHR43820:SF4">
    <property type="entry name" value="HIGH-AFFINITY BRANCHED-CHAIN AMINO ACID TRANSPORT ATP-BINDING PROTEIN LIVF"/>
    <property type="match status" value="1"/>
</dbReference>
<evidence type="ECO:0000256" key="4">
    <source>
        <dbReference type="ARBA" id="ARBA00022840"/>
    </source>
</evidence>
<dbReference type="GO" id="GO:0015658">
    <property type="term" value="F:branched-chain amino acid transmembrane transporter activity"/>
    <property type="evidence" value="ECO:0007669"/>
    <property type="project" value="TreeGrafter"/>
</dbReference>
<evidence type="ECO:0000259" key="6">
    <source>
        <dbReference type="PROSITE" id="PS50893"/>
    </source>
</evidence>
<dbReference type="InterPro" id="IPR003439">
    <property type="entry name" value="ABC_transporter-like_ATP-bd"/>
</dbReference>
<protein>
    <submittedName>
        <fullName evidence="7">Branched-chain amino acid ABC transporter, ATP-binding protein (BraG-3)</fullName>
    </submittedName>
</protein>
<dbReference type="InterPro" id="IPR027417">
    <property type="entry name" value="P-loop_NTPase"/>
</dbReference>
<proteinExistence type="inferred from homology"/>
<gene>
    <name evidence="7" type="ordered locus">AF_0958</name>
</gene>
<dbReference type="SUPFAM" id="SSF52540">
    <property type="entry name" value="P-loop containing nucleoside triphosphate hydrolases"/>
    <property type="match status" value="1"/>
</dbReference>
<evidence type="ECO:0000256" key="1">
    <source>
        <dbReference type="ARBA" id="ARBA00005417"/>
    </source>
</evidence>
<keyword evidence="2" id="KW-0813">Transport</keyword>
<keyword evidence="3" id="KW-0547">Nucleotide-binding</keyword>
<sequence>MESLLKAENISVKLNGREILKKVTCWVERREIMLVLGPNGSGKSTLLKAMMGVVEHEGRVFLDGEDVTALKPSERFRLGLTLAPERLRVAKKLTVEENLAIAGDVERAFELFPELRPLANKRAGKLSGGERQMVVLARAFISNPKYLLLDEPFQGLFREVRGRVVELIHEASKKSGVVVVTHDEINEVFPMSEKTCVLVGGKAIYFGEGDGAEKLVKEMFM</sequence>
<dbReference type="AlphaFoldDB" id="O29304"/>
<keyword evidence="8" id="KW-1185">Reference proteome</keyword>
<dbReference type="PANTHER" id="PTHR43820">
    <property type="entry name" value="HIGH-AFFINITY BRANCHED-CHAIN AMINO ACID TRANSPORT ATP-BINDING PROTEIN LIVF"/>
    <property type="match status" value="1"/>
</dbReference>
<dbReference type="InterPro" id="IPR052156">
    <property type="entry name" value="BCAA_Transport_ATP-bd_LivF"/>
</dbReference>
<dbReference type="InterPro" id="IPR003593">
    <property type="entry name" value="AAA+_ATPase"/>
</dbReference>
<dbReference type="GO" id="GO:0016887">
    <property type="term" value="F:ATP hydrolysis activity"/>
    <property type="evidence" value="ECO:0007669"/>
    <property type="project" value="InterPro"/>
</dbReference>
<dbReference type="SMART" id="SM00382">
    <property type="entry name" value="AAA"/>
    <property type="match status" value="1"/>
</dbReference>
<dbReference type="RefSeq" id="WP_010878458.1">
    <property type="nucleotide sequence ID" value="NC_000917.1"/>
</dbReference>
<evidence type="ECO:0000256" key="5">
    <source>
        <dbReference type="ARBA" id="ARBA00022970"/>
    </source>
</evidence>
<dbReference type="Gene3D" id="3.40.50.300">
    <property type="entry name" value="P-loop containing nucleotide triphosphate hydrolases"/>
    <property type="match status" value="1"/>
</dbReference>
<dbReference type="PhylomeDB" id="O29304"/>
<dbReference type="PaxDb" id="224325-AF_0958"/>
<reference evidence="7 8" key="1">
    <citation type="journal article" date="1997" name="Nature">
        <title>The complete genome sequence of the hyperthermophilic, sulphate-reducing archaeon Archaeoglobus fulgidus.</title>
        <authorList>
            <person name="Klenk H.P."/>
            <person name="Clayton R.A."/>
            <person name="Tomb J."/>
            <person name="White O."/>
            <person name="Nelson K.E."/>
            <person name="Ketchum K.A."/>
            <person name="Dodson R.J."/>
            <person name="Gwinn M."/>
            <person name="Hickey E.K."/>
            <person name="Peterson J.D."/>
            <person name="Richardson D.L."/>
            <person name="Kerlavage A.R."/>
            <person name="Graham D.E."/>
            <person name="Kyrpides N.C."/>
            <person name="Fleischmann R.D."/>
            <person name="Quackenbush J."/>
            <person name="Lee N.H."/>
            <person name="Sutton G.G."/>
            <person name="Gill S."/>
            <person name="Kirkness E.F."/>
            <person name="Dougherty B.A."/>
            <person name="McKenney K."/>
            <person name="Adams M.D."/>
            <person name="Loftus B."/>
            <person name="Peterson S."/>
            <person name="Reich C.I."/>
            <person name="McNeil L.K."/>
            <person name="Badger J.H."/>
            <person name="Glodek A."/>
            <person name="Zhou L."/>
            <person name="Overbeek R."/>
            <person name="Gocayne J.D."/>
            <person name="Weidman J.F."/>
            <person name="McDonald L."/>
            <person name="Utterback T."/>
            <person name="Cotton M.D."/>
            <person name="Spriggs T."/>
            <person name="Artiach P."/>
            <person name="Kaine B.P."/>
            <person name="Sykes S.M."/>
            <person name="Sadow P.W."/>
            <person name="D'Andrea K.P."/>
            <person name="Bowman C."/>
            <person name="Fujii C."/>
            <person name="Garland S.A."/>
            <person name="Mason T.M."/>
            <person name="Olsen G.J."/>
            <person name="Fraser C.M."/>
            <person name="Smith H.O."/>
            <person name="Woese C.R."/>
            <person name="Venter J.C."/>
        </authorList>
    </citation>
    <scope>NUCLEOTIDE SEQUENCE [LARGE SCALE GENOMIC DNA]</scope>
    <source>
        <strain evidence="8">ATCC 49558 / DSM 4304 / JCM 9628 / NBRC 100126 / VC-16</strain>
    </source>
</reference>
<dbReference type="PROSITE" id="PS50893">
    <property type="entry name" value="ABC_TRANSPORTER_2"/>
    <property type="match status" value="1"/>
</dbReference>
<dbReference type="STRING" id="224325.AF_0958"/>
<dbReference type="Pfam" id="PF00005">
    <property type="entry name" value="ABC_tran"/>
    <property type="match status" value="1"/>
</dbReference>
<keyword evidence="4 7" id="KW-0067">ATP-binding</keyword>
<accession>O29304</accession>
<dbReference type="PROSITE" id="PS00211">
    <property type="entry name" value="ABC_TRANSPORTER_1"/>
    <property type="match status" value="1"/>
</dbReference>
<dbReference type="PIR" id="F69369">
    <property type="entry name" value="F69369"/>
</dbReference>
<name>O29304_ARCFU</name>
<evidence type="ECO:0000256" key="2">
    <source>
        <dbReference type="ARBA" id="ARBA00022448"/>
    </source>
</evidence>
<keyword evidence="5" id="KW-0029">Amino-acid transport</keyword>
<dbReference type="Proteomes" id="UP000002199">
    <property type="component" value="Chromosome"/>
</dbReference>
<dbReference type="GeneID" id="1484181"/>
<dbReference type="EnsemblBacteria" id="AAB90285">
    <property type="protein sequence ID" value="AAB90285"/>
    <property type="gene ID" value="AF_0958"/>
</dbReference>
<evidence type="ECO:0000313" key="7">
    <source>
        <dbReference type="EMBL" id="AAB90285.1"/>
    </source>
</evidence>
<comment type="similarity">
    <text evidence="1">Belongs to the ABC transporter superfamily.</text>
</comment>
<dbReference type="eggNOG" id="arCOG00924">
    <property type="taxonomic scope" value="Archaea"/>
</dbReference>
<dbReference type="KEGG" id="afu:AF_0958"/>